<proteinExistence type="inferred from homology"/>
<dbReference type="OrthoDB" id="9790815at2"/>
<dbReference type="AlphaFoldDB" id="A0A2S8FGF5"/>
<protein>
    <submittedName>
        <fullName evidence="4">6-phosphogluconolactonase</fullName>
    </submittedName>
</protein>
<feature type="signal peptide" evidence="3">
    <location>
        <begin position="1"/>
        <end position="25"/>
    </location>
</feature>
<name>A0A2S8FGF5_9BACT</name>
<dbReference type="Gene3D" id="2.130.10.10">
    <property type="entry name" value="YVTN repeat-like/Quinoprotein amine dehydrogenase"/>
    <property type="match status" value="1"/>
</dbReference>
<comment type="caution">
    <text evidence="4">The sequence shown here is derived from an EMBL/GenBank/DDBJ whole genome shotgun (WGS) entry which is preliminary data.</text>
</comment>
<evidence type="ECO:0000313" key="5">
    <source>
        <dbReference type="Proteomes" id="UP000240009"/>
    </source>
</evidence>
<reference evidence="4 5" key="1">
    <citation type="submission" date="2018-02" db="EMBL/GenBank/DDBJ databases">
        <title>Comparative genomes isolates from brazilian mangrove.</title>
        <authorList>
            <person name="Araujo J.E."/>
            <person name="Taketani R.G."/>
            <person name="Silva M.C.P."/>
            <person name="Loureco M.V."/>
            <person name="Andreote F.D."/>
        </authorList>
    </citation>
    <scope>NUCLEOTIDE SEQUENCE [LARGE SCALE GENOMIC DNA]</scope>
    <source>
        <strain evidence="4 5">HEX-2 MGV</strain>
    </source>
</reference>
<dbReference type="PANTHER" id="PTHR30344:SF1">
    <property type="entry name" value="6-PHOSPHOGLUCONOLACTONASE"/>
    <property type="match status" value="1"/>
</dbReference>
<evidence type="ECO:0000256" key="1">
    <source>
        <dbReference type="ARBA" id="ARBA00005564"/>
    </source>
</evidence>
<dbReference type="InterPro" id="IPR011048">
    <property type="entry name" value="Haem_d1_sf"/>
</dbReference>
<dbReference type="Proteomes" id="UP000240009">
    <property type="component" value="Unassembled WGS sequence"/>
</dbReference>
<dbReference type="EMBL" id="PUIA01000037">
    <property type="protein sequence ID" value="PQO31170.1"/>
    <property type="molecule type" value="Genomic_DNA"/>
</dbReference>
<dbReference type="Pfam" id="PF10282">
    <property type="entry name" value="Lactonase"/>
    <property type="match status" value="1"/>
</dbReference>
<feature type="chain" id="PRO_5015610763" evidence="3">
    <location>
        <begin position="26"/>
        <end position="399"/>
    </location>
</feature>
<dbReference type="SUPFAM" id="SSF51004">
    <property type="entry name" value="C-terminal (heme d1) domain of cytochrome cd1-nitrite reductase"/>
    <property type="match status" value="1"/>
</dbReference>
<accession>A0A2S8FGF5</accession>
<evidence type="ECO:0000256" key="2">
    <source>
        <dbReference type="ARBA" id="ARBA00022526"/>
    </source>
</evidence>
<dbReference type="FunFam" id="2.130.10.10:FF:000306">
    <property type="entry name" value="3-carboxymuconate cyclase"/>
    <property type="match status" value="1"/>
</dbReference>
<dbReference type="PANTHER" id="PTHR30344">
    <property type="entry name" value="6-PHOSPHOGLUCONOLACTONASE-RELATED"/>
    <property type="match status" value="1"/>
</dbReference>
<gene>
    <name evidence="4" type="ORF">C5Y96_12525</name>
</gene>
<organism evidence="4 5">
    <name type="scientific">Blastopirellula marina</name>
    <dbReference type="NCBI Taxonomy" id="124"/>
    <lineage>
        <taxon>Bacteria</taxon>
        <taxon>Pseudomonadati</taxon>
        <taxon>Planctomycetota</taxon>
        <taxon>Planctomycetia</taxon>
        <taxon>Pirellulales</taxon>
        <taxon>Pirellulaceae</taxon>
        <taxon>Blastopirellula</taxon>
    </lineage>
</organism>
<evidence type="ECO:0000256" key="3">
    <source>
        <dbReference type="SAM" id="SignalP"/>
    </source>
</evidence>
<dbReference type="GO" id="GO:0005829">
    <property type="term" value="C:cytosol"/>
    <property type="evidence" value="ECO:0007669"/>
    <property type="project" value="TreeGrafter"/>
</dbReference>
<dbReference type="InterPro" id="IPR050282">
    <property type="entry name" value="Cycloisomerase_2"/>
</dbReference>
<comment type="similarity">
    <text evidence="1">Belongs to the cycloisomerase 2 family.</text>
</comment>
<dbReference type="GO" id="GO:0006006">
    <property type="term" value="P:glucose metabolic process"/>
    <property type="evidence" value="ECO:0007669"/>
    <property type="project" value="UniProtKB-KW"/>
</dbReference>
<dbReference type="GO" id="GO:0017057">
    <property type="term" value="F:6-phosphogluconolactonase activity"/>
    <property type="evidence" value="ECO:0007669"/>
    <property type="project" value="TreeGrafter"/>
</dbReference>
<dbReference type="InterPro" id="IPR019405">
    <property type="entry name" value="Lactonase_7-beta_prop"/>
</dbReference>
<sequence length="399" mass="43004">MSTRRIVFTALTFACVAVATQLVHAQQKSKVIEIGKVVDEGPKLAFYIGTYTRGDSKGIYRSELDPQTGQMSLPKLAYEIDNPSFLAISNDQKNLYAVGEVADFGDGNSGAVSAFSFNEDGTLNLLNQEASRGKGPCHVEIAPNKTFLMVSNYGGGSFSTLPLGEDGQLAPAVSFFQHEGSSVNEGRQKGPHGHAMYMVPGSPLALAVDLGLDKVMIYRTSGSAAGELALNDPAYIEVQPGSGPRHLATSRNGQRVYVLNELDSTLDVFAFNPSTGESEHLQRVTTLPADFKGNNTTAEVYIHPNGQWLYASNRGHDSIATYRIDPETGLVTLQGHASTMGKTPRHFRIAPGGRHLLAANQDTSNIVIFDIDQKVGTLKPLPSQISVPNPCCIEFVQKY</sequence>
<dbReference type="RefSeq" id="WP_105353712.1">
    <property type="nucleotide sequence ID" value="NZ_PUIA01000037.1"/>
</dbReference>
<evidence type="ECO:0000313" key="4">
    <source>
        <dbReference type="EMBL" id="PQO31170.1"/>
    </source>
</evidence>
<keyword evidence="3" id="KW-0732">Signal</keyword>
<keyword evidence="2" id="KW-0119">Carbohydrate metabolism</keyword>
<dbReference type="InterPro" id="IPR015943">
    <property type="entry name" value="WD40/YVTN_repeat-like_dom_sf"/>
</dbReference>
<keyword evidence="2" id="KW-0313">Glucose metabolism</keyword>